<comment type="similarity">
    <text evidence="1">Belongs to the ETF alpha-subunit/FixB family.</text>
</comment>
<evidence type="ECO:0000256" key="1">
    <source>
        <dbReference type="ARBA" id="ARBA00005817"/>
    </source>
</evidence>
<dbReference type="FunFam" id="3.40.50.1220:FF:000001">
    <property type="entry name" value="Electron transfer flavoprotein, alpha subunit"/>
    <property type="match status" value="1"/>
</dbReference>
<sequence>MTQVLVLAQLVDGELADTTGELLAAAALIGEPAAVVVIDSGVGGDGSQIAAVLGALGAHIVYIATAPDASNRLVTPQVAALQAAMTAANAAGSGTGAVILGTDTDGREVAARLAIRVGGALQWDVVGIDASGDSVVVTQQAFGGAFTVRSVAARGIPIISLRPNSVAGAAPAAAGSITALDISGDTARSATITARHVRSEATERPSLQTADIVVSGGRGLGSGERFQLVEQLADSLGAAVGASRAAVDAGYVDHNMQVGQTGITVSPNLYIAVGISGAIQHRAGMQGSKTIVAINKDANSPIFEIADFGVVGDLFTVVPQLIDAIAARKS</sequence>
<proteinExistence type="inferred from homology"/>
<feature type="binding site" evidence="8">
    <location>
        <begin position="257"/>
        <end position="261"/>
    </location>
    <ligand>
        <name>FAD</name>
        <dbReference type="ChEBI" id="CHEBI:57692"/>
    </ligand>
</feature>
<dbReference type="GO" id="GO:0009055">
    <property type="term" value="F:electron transfer activity"/>
    <property type="evidence" value="ECO:0007669"/>
    <property type="project" value="InterPro"/>
</dbReference>
<keyword evidence="4" id="KW-0285">Flavoprotein</keyword>
<dbReference type="Gene3D" id="3.40.50.1220">
    <property type="entry name" value="TPP-binding domain"/>
    <property type="match status" value="1"/>
</dbReference>
<dbReference type="InterPro" id="IPR029035">
    <property type="entry name" value="DHS-like_NAD/FAD-binding_dom"/>
</dbReference>
<comment type="cofactor">
    <cofactor evidence="8">
        <name>FAD</name>
        <dbReference type="ChEBI" id="CHEBI:57692"/>
    </cofactor>
    <text evidence="8">Binds 1 FAD per dimer.</text>
</comment>
<dbReference type="Pfam" id="PF01012">
    <property type="entry name" value="ETF"/>
    <property type="match status" value="1"/>
</dbReference>
<evidence type="ECO:0000313" key="10">
    <source>
        <dbReference type="EMBL" id="SOE58954.1"/>
    </source>
</evidence>
<dbReference type="InterPro" id="IPR018206">
    <property type="entry name" value="ETF_asu_C_CS"/>
</dbReference>
<dbReference type="Pfam" id="PF00766">
    <property type="entry name" value="ETF_alpha"/>
    <property type="match status" value="1"/>
</dbReference>
<evidence type="ECO:0000256" key="8">
    <source>
        <dbReference type="PIRSR" id="PIRSR000089-1"/>
    </source>
</evidence>
<dbReference type="PIRSF" id="PIRSF000089">
    <property type="entry name" value="Electra_flavoP_a"/>
    <property type="match status" value="1"/>
</dbReference>
<evidence type="ECO:0000256" key="4">
    <source>
        <dbReference type="ARBA" id="ARBA00022630"/>
    </source>
</evidence>
<dbReference type="InterPro" id="IPR014730">
    <property type="entry name" value="ETF_a/b_N"/>
</dbReference>
<dbReference type="PROSITE" id="PS00696">
    <property type="entry name" value="ETF_ALPHA"/>
    <property type="match status" value="1"/>
</dbReference>
<dbReference type="SUPFAM" id="SSF52467">
    <property type="entry name" value="DHS-like NAD/FAD-binding domain"/>
    <property type="match status" value="1"/>
</dbReference>
<evidence type="ECO:0000313" key="11">
    <source>
        <dbReference type="Proteomes" id="UP000219440"/>
    </source>
</evidence>
<dbReference type="InterPro" id="IPR014729">
    <property type="entry name" value="Rossmann-like_a/b/a_fold"/>
</dbReference>
<feature type="binding site" evidence="8">
    <location>
        <begin position="243"/>
        <end position="244"/>
    </location>
    <ligand>
        <name>FAD</name>
        <dbReference type="ChEBI" id="CHEBI:57692"/>
    </ligand>
</feature>
<feature type="binding site" evidence="8">
    <location>
        <position position="218"/>
    </location>
    <ligand>
        <name>FAD</name>
        <dbReference type="ChEBI" id="CHEBI:57692"/>
    </ligand>
</feature>
<accession>A0A2C8Z5Q7</accession>
<keyword evidence="11" id="KW-1185">Reference proteome</keyword>
<feature type="binding site" evidence="8">
    <location>
        <begin position="274"/>
        <end position="281"/>
    </location>
    <ligand>
        <name>FAD</name>
        <dbReference type="ChEBI" id="CHEBI:57692"/>
    </ligand>
</feature>
<dbReference type="InterPro" id="IPR014731">
    <property type="entry name" value="ETF_asu_C"/>
</dbReference>
<evidence type="ECO:0000259" key="9">
    <source>
        <dbReference type="SMART" id="SM00893"/>
    </source>
</evidence>
<protein>
    <submittedName>
        <fullName evidence="10">Electron transfer flavoprotein alpha subunit apoprotein</fullName>
    </submittedName>
</protein>
<dbReference type="SUPFAM" id="SSF52402">
    <property type="entry name" value="Adenine nucleotide alpha hydrolases-like"/>
    <property type="match status" value="1"/>
</dbReference>
<keyword evidence="6" id="KW-0249">Electron transport</keyword>
<dbReference type="InterPro" id="IPR001308">
    <property type="entry name" value="ETF_a/FixB"/>
</dbReference>
<dbReference type="PANTHER" id="PTHR43153">
    <property type="entry name" value="ELECTRON TRANSFER FLAVOPROTEIN ALPHA"/>
    <property type="match status" value="1"/>
</dbReference>
<dbReference type="GO" id="GO:0033539">
    <property type="term" value="P:fatty acid beta-oxidation using acyl-CoA dehydrogenase"/>
    <property type="evidence" value="ECO:0007669"/>
    <property type="project" value="TreeGrafter"/>
</dbReference>
<dbReference type="SMART" id="SM00893">
    <property type="entry name" value="ETF"/>
    <property type="match status" value="1"/>
</dbReference>
<dbReference type="RefSeq" id="WP_097060014.1">
    <property type="nucleotide sequence ID" value="NZ_BMLC01000001.1"/>
</dbReference>
<evidence type="ECO:0000256" key="2">
    <source>
        <dbReference type="ARBA" id="ARBA00011355"/>
    </source>
</evidence>
<evidence type="ECO:0000256" key="3">
    <source>
        <dbReference type="ARBA" id="ARBA00022448"/>
    </source>
</evidence>
<comment type="subunit">
    <text evidence="2">Heterodimer of an alpha and a beta subunit.</text>
</comment>
<comment type="function">
    <text evidence="7">The electron transfer flavoprotein serves as a specific electron acceptor for other dehydrogenases. It transfers the electrons to the main respiratory chain via ETF-ubiquinone oxidoreductase (ETF dehydrogenase).</text>
</comment>
<name>A0A2C8Z5Q7_9MICO</name>
<keyword evidence="3" id="KW-0813">Transport</keyword>
<dbReference type="Proteomes" id="UP000219440">
    <property type="component" value="Unassembled WGS sequence"/>
</dbReference>
<evidence type="ECO:0000256" key="7">
    <source>
        <dbReference type="ARBA" id="ARBA00025649"/>
    </source>
</evidence>
<dbReference type="AlphaFoldDB" id="A0A2C8Z5Q7"/>
<organism evidence="10 11">
    <name type="scientific">Salinibacterium xinjiangense</name>
    <dbReference type="NCBI Taxonomy" id="386302"/>
    <lineage>
        <taxon>Bacteria</taxon>
        <taxon>Bacillati</taxon>
        <taxon>Actinomycetota</taxon>
        <taxon>Actinomycetes</taxon>
        <taxon>Micrococcales</taxon>
        <taxon>Microbacteriaceae</taxon>
        <taxon>Salinibacterium</taxon>
    </lineage>
</organism>
<feature type="binding site" evidence="8">
    <location>
        <position position="295"/>
    </location>
    <ligand>
        <name>FAD</name>
        <dbReference type="ChEBI" id="CHEBI:57692"/>
    </ligand>
</feature>
<dbReference type="EMBL" id="OCST01000002">
    <property type="protein sequence ID" value="SOE58954.1"/>
    <property type="molecule type" value="Genomic_DNA"/>
</dbReference>
<dbReference type="PANTHER" id="PTHR43153:SF1">
    <property type="entry name" value="ELECTRON TRANSFER FLAVOPROTEIN SUBUNIT ALPHA, MITOCHONDRIAL"/>
    <property type="match status" value="1"/>
</dbReference>
<feature type="domain" description="Electron transfer flavoprotein alpha/beta-subunit N-terminal" evidence="9">
    <location>
        <begin position="4"/>
        <end position="195"/>
    </location>
</feature>
<evidence type="ECO:0000256" key="5">
    <source>
        <dbReference type="ARBA" id="ARBA00022827"/>
    </source>
</evidence>
<reference evidence="10 11" key="1">
    <citation type="submission" date="2017-09" db="EMBL/GenBank/DDBJ databases">
        <authorList>
            <person name="Ehlers B."/>
            <person name="Leendertz F.H."/>
        </authorList>
    </citation>
    <scope>NUCLEOTIDE SEQUENCE [LARGE SCALE GENOMIC DNA]</scope>
    <source>
        <strain evidence="10 11">CGMCC 1.05381</strain>
    </source>
</reference>
<dbReference type="GO" id="GO:0050660">
    <property type="term" value="F:flavin adenine dinucleotide binding"/>
    <property type="evidence" value="ECO:0007669"/>
    <property type="project" value="InterPro"/>
</dbReference>
<evidence type="ECO:0000256" key="6">
    <source>
        <dbReference type="ARBA" id="ARBA00022982"/>
    </source>
</evidence>
<dbReference type="Gene3D" id="3.40.50.620">
    <property type="entry name" value="HUPs"/>
    <property type="match status" value="1"/>
</dbReference>
<gene>
    <name evidence="10" type="ORF">SAMN06296378_0854</name>
</gene>
<dbReference type="OrthoDB" id="9770286at2"/>
<keyword evidence="5 8" id="KW-0274">FAD</keyword>